<organism evidence="1 2">
    <name type="scientific">Hyaloperonospora arabidopsidis (strain Emoy2)</name>
    <name type="common">Downy mildew agent</name>
    <name type="synonym">Peronospora arabidopsidis</name>
    <dbReference type="NCBI Taxonomy" id="559515"/>
    <lineage>
        <taxon>Eukaryota</taxon>
        <taxon>Sar</taxon>
        <taxon>Stramenopiles</taxon>
        <taxon>Oomycota</taxon>
        <taxon>Peronosporomycetes</taxon>
        <taxon>Peronosporales</taxon>
        <taxon>Peronosporaceae</taxon>
        <taxon>Hyaloperonospora</taxon>
    </lineage>
</organism>
<keyword evidence="2" id="KW-1185">Reference proteome</keyword>
<dbReference type="HOGENOM" id="CLU_3145704_0_0_1"/>
<name>M4BK21_HYAAE</name>
<dbReference type="Proteomes" id="UP000011713">
    <property type="component" value="Unassembled WGS sequence"/>
</dbReference>
<proteinExistence type="predicted"/>
<accession>M4BK21</accession>
<evidence type="ECO:0000313" key="1">
    <source>
        <dbReference type="EnsemblProtists" id="HpaP806753"/>
    </source>
</evidence>
<sequence length="49" mass="5811">MTNKDFVRFIFKARTDSKLPVLPLRQLGIAGFTPTDNMWTFEYDYHKSI</sequence>
<protein>
    <submittedName>
        <fullName evidence="1">Uncharacterized protein</fullName>
    </submittedName>
</protein>
<reference evidence="1" key="2">
    <citation type="submission" date="2015-06" db="UniProtKB">
        <authorList>
            <consortium name="EnsemblProtists"/>
        </authorList>
    </citation>
    <scope>IDENTIFICATION</scope>
    <source>
        <strain evidence="1">Emoy2</strain>
    </source>
</reference>
<reference evidence="2" key="1">
    <citation type="journal article" date="2010" name="Science">
        <title>Signatures of adaptation to obligate biotrophy in the Hyaloperonospora arabidopsidis genome.</title>
        <authorList>
            <person name="Baxter L."/>
            <person name="Tripathy S."/>
            <person name="Ishaque N."/>
            <person name="Boot N."/>
            <person name="Cabral A."/>
            <person name="Kemen E."/>
            <person name="Thines M."/>
            <person name="Ah-Fong A."/>
            <person name="Anderson R."/>
            <person name="Badejoko W."/>
            <person name="Bittner-Eddy P."/>
            <person name="Boore J.L."/>
            <person name="Chibucos M.C."/>
            <person name="Coates M."/>
            <person name="Dehal P."/>
            <person name="Delehaunty K."/>
            <person name="Dong S."/>
            <person name="Downton P."/>
            <person name="Dumas B."/>
            <person name="Fabro G."/>
            <person name="Fronick C."/>
            <person name="Fuerstenberg S.I."/>
            <person name="Fulton L."/>
            <person name="Gaulin E."/>
            <person name="Govers F."/>
            <person name="Hughes L."/>
            <person name="Humphray S."/>
            <person name="Jiang R.H."/>
            <person name="Judelson H."/>
            <person name="Kamoun S."/>
            <person name="Kyung K."/>
            <person name="Meijer H."/>
            <person name="Minx P."/>
            <person name="Morris P."/>
            <person name="Nelson J."/>
            <person name="Phuntumart V."/>
            <person name="Qutob D."/>
            <person name="Rehmany A."/>
            <person name="Rougon-Cardoso A."/>
            <person name="Ryden P."/>
            <person name="Torto-Alalibo T."/>
            <person name="Studholme D."/>
            <person name="Wang Y."/>
            <person name="Win J."/>
            <person name="Wood J."/>
            <person name="Clifton S.W."/>
            <person name="Rogers J."/>
            <person name="Van den Ackerveken G."/>
            <person name="Jones J.D."/>
            <person name="McDowell J.M."/>
            <person name="Beynon J."/>
            <person name="Tyler B.M."/>
        </authorList>
    </citation>
    <scope>NUCLEOTIDE SEQUENCE [LARGE SCALE GENOMIC DNA]</scope>
    <source>
        <strain evidence="2">Emoy2</strain>
    </source>
</reference>
<dbReference type="VEuPathDB" id="FungiDB:HpaG806753"/>
<evidence type="ECO:0000313" key="2">
    <source>
        <dbReference type="Proteomes" id="UP000011713"/>
    </source>
</evidence>
<dbReference type="AlphaFoldDB" id="M4BK21"/>
<dbReference type="EnsemblProtists" id="HpaT806753">
    <property type="protein sequence ID" value="HpaP806753"/>
    <property type="gene ID" value="HpaG806753"/>
</dbReference>
<dbReference type="InParanoid" id="M4BK21"/>
<dbReference type="EMBL" id="JH598343">
    <property type="status" value="NOT_ANNOTATED_CDS"/>
    <property type="molecule type" value="Genomic_DNA"/>
</dbReference>